<comment type="caution">
    <text evidence="1">The sequence shown here is derived from an EMBL/GenBank/DDBJ whole genome shotgun (WGS) entry which is preliminary data.</text>
</comment>
<name>A0A836BA76_9CHLO</name>
<dbReference type="OrthoDB" id="409189at2759"/>
<reference evidence="1" key="1">
    <citation type="journal article" date="2020" name="bioRxiv">
        <title>Comparative genomics of Chlamydomonas.</title>
        <authorList>
            <person name="Craig R.J."/>
            <person name="Hasan A.R."/>
            <person name="Ness R.W."/>
            <person name="Keightley P.D."/>
        </authorList>
    </citation>
    <scope>NUCLEOTIDE SEQUENCE</scope>
    <source>
        <strain evidence="1">CCAP 11/173</strain>
    </source>
</reference>
<gene>
    <name evidence="1" type="ORF">HYH02_003630</name>
</gene>
<accession>A0A836BA76</accession>
<dbReference type="AlphaFoldDB" id="A0A836BA76"/>
<sequence length="172" mass="19305">MSADSPLDDYTRHTIATIVKEVPMFGRTSPELRFADTFSGPEFCDMLHAAVVSGLAWRDDELHLCCTRRWGCWFALRAVIVFDAVAPGSAINAAPMEEPFPQLRPQLSSAYAALVAAGGLQNWAAHWREWAALRQLASSLAEEDCRYDDEQVAYHYTKDRDTLRKAVEAVQR</sequence>
<evidence type="ECO:0000313" key="1">
    <source>
        <dbReference type="EMBL" id="KAG2451854.1"/>
    </source>
</evidence>
<dbReference type="EMBL" id="JAEHOD010000007">
    <property type="protein sequence ID" value="KAG2451854.1"/>
    <property type="molecule type" value="Genomic_DNA"/>
</dbReference>
<protein>
    <recommendedName>
        <fullName evidence="3">Cyanocobalamin reductase (cyanide-eliminating)</fullName>
    </recommendedName>
</protein>
<evidence type="ECO:0000313" key="2">
    <source>
        <dbReference type="Proteomes" id="UP000613740"/>
    </source>
</evidence>
<keyword evidence="2" id="KW-1185">Reference proteome</keyword>
<dbReference type="Proteomes" id="UP000613740">
    <property type="component" value="Unassembled WGS sequence"/>
</dbReference>
<organism evidence="1 2">
    <name type="scientific">Chlamydomonas schloesseri</name>
    <dbReference type="NCBI Taxonomy" id="2026947"/>
    <lineage>
        <taxon>Eukaryota</taxon>
        <taxon>Viridiplantae</taxon>
        <taxon>Chlorophyta</taxon>
        <taxon>core chlorophytes</taxon>
        <taxon>Chlorophyceae</taxon>
        <taxon>CS clade</taxon>
        <taxon>Chlamydomonadales</taxon>
        <taxon>Chlamydomonadaceae</taxon>
        <taxon>Chlamydomonas</taxon>
    </lineage>
</organism>
<evidence type="ECO:0008006" key="3">
    <source>
        <dbReference type="Google" id="ProtNLM"/>
    </source>
</evidence>
<proteinExistence type="predicted"/>